<dbReference type="PROSITE" id="PS00379">
    <property type="entry name" value="CDP_ALCOHOL_P_TRANSF"/>
    <property type="match status" value="1"/>
</dbReference>
<keyword evidence="12" id="KW-1208">Phospholipid metabolism</keyword>
<keyword evidence="7 15" id="KW-0812">Transmembrane</keyword>
<dbReference type="GO" id="GO:0008444">
    <property type="term" value="F:CDP-diacylglycerol-glycerol-3-phosphate 3-phosphatidyltransferase activity"/>
    <property type="evidence" value="ECO:0007669"/>
    <property type="project" value="InterPro"/>
</dbReference>
<evidence type="ECO:0000256" key="15">
    <source>
        <dbReference type="SAM" id="Phobius"/>
    </source>
</evidence>
<dbReference type="UniPathway" id="UPA00084">
    <property type="reaction ID" value="UER00503"/>
</dbReference>
<keyword evidence="8 15" id="KW-1133">Transmembrane helix</keyword>
<keyword evidence="10 15" id="KW-0472">Membrane</keyword>
<evidence type="ECO:0000313" key="16">
    <source>
        <dbReference type="EMBL" id="TCP65926.1"/>
    </source>
</evidence>
<keyword evidence="6 14" id="KW-0808">Transferase</keyword>
<organism evidence="16 17">
    <name type="scientific">Baia soyae</name>
    <dbReference type="NCBI Taxonomy" id="1544746"/>
    <lineage>
        <taxon>Bacteria</taxon>
        <taxon>Bacillati</taxon>
        <taxon>Bacillota</taxon>
        <taxon>Bacilli</taxon>
        <taxon>Bacillales</taxon>
        <taxon>Thermoactinomycetaceae</taxon>
        <taxon>Baia</taxon>
    </lineage>
</organism>
<gene>
    <name evidence="16" type="ORF">EDD57_12921</name>
</gene>
<dbReference type="Proteomes" id="UP000294746">
    <property type="component" value="Unassembled WGS sequence"/>
</dbReference>
<evidence type="ECO:0000256" key="1">
    <source>
        <dbReference type="ARBA" id="ARBA00003973"/>
    </source>
</evidence>
<comment type="subcellular location">
    <subcellularLocation>
        <location evidence="2">Membrane</location>
        <topology evidence="2">Multi-pass membrane protein</topology>
    </subcellularLocation>
</comment>
<dbReference type="RefSeq" id="WP_131849228.1">
    <property type="nucleotide sequence ID" value="NZ_SLXV01000029.1"/>
</dbReference>
<evidence type="ECO:0000256" key="10">
    <source>
        <dbReference type="ARBA" id="ARBA00023136"/>
    </source>
</evidence>
<dbReference type="Pfam" id="PF01066">
    <property type="entry name" value="CDP-OH_P_transf"/>
    <property type="match status" value="1"/>
</dbReference>
<comment type="pathway">
    <text evidence="3">Lipid metabolism.</text>
</comment>
<evidence type="ECO:0000256" key="3">
    <source>
        <dbReference type="ARBA" id="ARBA00005189"/>
    </source>
</evidence>
<dbReference type="InterPro" id="IPR050324">
    <property type="entry name" value="CDP-alcohol_PTase-I"/>
</dbReference>
<evidence type="ECO:0000256" key="4">
    <source>
        <dbReference type="ARBA" id="ARBA00010441"/>
    </source>
</evidence>
<feature type="transmembrane region" description="Helical" evidence="15">
    <location>
        <begin position="7"/>
        <end position="24"/>
    </location>
</feature>
<keyword evidence="11" id="KW-0594">Phospholipid biosynthesis</keyword>
<sequence>MLNVPNLLTLVRFLLVPVYLLIFFSDIPSPARLCWAIGIIFLAGLTDVVDGYLARRNNQVTQMGAMLDPLADKCMLMAIFLSLLLSDKISWEAAFAILFRDLGMIVYGAIVHFQGRKTVPANFLGKMTTVLSYLVLFMVMFDAPYASTMLWIVIGLSYITALFYMFQLKVVNE</sequence>
<dbReference type="PANTHER" id="PTHR14269:SF11">
    <property type="entry name" value="CDP-DIACYLGLYCEROL--GLYCEROL-3-PHOSPHATE 3-PHOSPHATIDYLTRANSFERASE"/>
    <property type="match status" value="1"/>
</dbReference>
<evidence type="ECO:0000256" key="7">
    <source>
        <dbReference type="ARBA" id="ARBA00022692"/>
    </source>
</evidence>
<proteinExistence type="inferred from homology"/>
<evidence type="ECO:0000256" key="2">
    <source>
        <dbReference type="ARBA" id="ARBA00004141"/>
    </source>
</evidence>
<evidence type="ECO:0000256" key="11">
    <source>
        <dbReference type="ARBA" id="ARBA00023209"/>
    </source>
</evidence>
<name>A0A4V2SXH3_9BACL</name>
<dbReference type="GO" id="GO:0016020">
    <property type="term" value="C:membrane"/>
    <property type="evidence" value="ECO:0007669"/>
    <property type="project" value="UniProtKB-SubCell"/>
</dbReference>
<dbReference type="InterPro" id="IPR000462">
    <property type="entry name" value="CDP-OH_P_trans"/>
</dbReference>
<reference evidence="16 17" key="1">
    <citation type="submission" date="2019-03" db="EMBL/GenBank/DDBJ databases">
        <title>Genomic Encyclopedia of Type Strains, Phase IV (KMG-IV): sequencing the most valuable type-strain genomes for metagenomic binning, comparative biology and taxonomic classification.</title>
        <authorList>
            <person name="Goeker M."/>
        </authorList>
    </citation>
    <scope>NUCLEOTIDE SEQUENCE [LARGE SCALE GENOMIC DNA]</scope>
    <source>
        <strain evidence="16 17">DSM 46831</strain>
    </source>
</reference>
<keyword evidence="5" id="KW-0444">Lipid biosynthesis</keyword>
<evidence type="ECO:0000256" key="6">
    <source>
        <dbReference type="ARBA" id="ARBA00022679"/>
    </source>
</evidence>
<dbReference type="PANTHER" id="PTHR14269">
    <property type="entry name" value="CDP-DIACYLGLYCEROL--GLYCEROL-3-PHOSPHATE 3-PHOSPHATIDYLTRANSFERASE-RELATED"/>
    <property type="match status" value="1"/>
</dbReference>
<comment type="caution">
    <text evidence="16">The sequence shown here is derived from an EMBL/GenBank/DDBJ whole genome shotgun (WGS) entry which is preliminary data.</text>
</comment>
<dbReference type="InterPro" id="IPR043130">
    <property type="entry name" value="CDP-OH_PTrfase_TM_dom"/>
</dbReference>
<accession>A0A4V2SXH3</accession>
<dbReference type="InterPro" id="IPR048254">
    <property type="entry name" value="CDP_ALCOHOL_P_TRANSF_CS"/>
</dbReference>
<evidence type="ECO:0000256" key="12">
    <source>
        <dbReference type="ARBA" id="ARBA00023264"/>
    </source>
</evidence>
<feature type="transmembrane region" description="Helical" evidence="15">
    <location>
        <begin position="30"/>
        <end position="53"/>
    </location>
</feature>
<evidence type="ECO:0000256" key="13">
    <source>
        <dbReference type="ARBA" id="ARBA00033018"/>
    </source>
</evidence>
<evidence type="ECO:0000256" key="5">
    <source>
        <dbReference type="ARBA" id="ARBA00022516"/>
    </source>
</evidence>
<dbReference type="Gene3D" id="1.20.120.1760">
    <property type="match status" value="1"/>
</dbReference>
<feature type="transmembrane region" description="Helical" evidence="15">
    <location>
        <begin position="147"/>
        <end position="166"/>
    </location>
</feature>
<protein>
    <recommendedName>
        <fullName evidence="13">Phosphatidylglycerophosphate synthase</fullName>
    </recommendedName>
</protein>
<keyword evidence="9" id="KW-0443">Lipid metabolism</keyword>
<evidence type="ECO:0000256" key="9">
    <source>
        <dbReference type="ARBA" id="ARBA00023098"/>
    </source>
</evidence>
<dbReference type="AlphaFoldDB" id="A0A4V2SXH3"/>
<feature type="transmembrane region" description="Helical" evidence="15">
    <location>
        <begin position="123"/>
        <end position="141"/>
    </location>
</feature>
<dbReference type="PIRSF" id="PIRSF000847">
    <property type="entry name" value="Phos_ph_gly_syn"/>
    <property type="match status" value="1"/>
</dbReference>
<keyword evidence="17" id="KW-1185">Reference proteome</keyword>
<dbReference type="EMBL" id="SLXV01000029">
    <property type="protein sequence ID" value="TCP65926.1"/>
    <property type="molecule type" value="Genomic_DNA"/>
</dbReference>
<evidence type="ECO:0000256" key="8">
    <source>
        <dbReference type="ARBA" id="ARBA00022989"/>
    </source>
</evidence>
<comment type="function">
    <text evidence="1">This protein catalyzes the committed step to the synthesis of the acidic phospholipids.</text>
</comment>
<evidence type="ECO:0000313" key="17">
    <source>
        <dbReference type="Proteomes" id="UP000294746"/>
    </source>
</evidence>
<dbReference type="OrthoDB" id="9796672at2"/>
<dbReference type="GO" id="GO:0006655">
    <property type="term" value="P:phosphatidylglycerol biosynthetic process"/>
    <property type="evidence" value="ECO:0007669"/>
    <property type="project" value="UniProtKB-UniPathway"/>
</dbReference>
<comment type="similarity">
    <text evidence="4 14">Belongs to the CDP-alcohol phosphatidyltransferase class-I family.</text>
</comment>
<dbReference type="InterPro" id="IPR004570">
    <property type="entry name" value="Phosphatidylglycerol_P_synth"/>
</dbReference>
<evidence type="ECO:0000256" key="14">
    <source>
        <dbReference type="RuleBase" id="RU003750"/>
    </source>
</evidence>